<keyword evidence="2" id="KW-1185">Reference proteome</keyword>
<evidence type="ECO:0000313" key="2">
    <source>
        <dbReference type="Proteomes" id="UP000476411"/>
    </source>
</evidence>
<organism evidence="1 2">
    <name type="scientific">Chitinophaga agri</name>
    <dbReference type="NCBI Taxonomy" id="2703787"/>
    <lineage>
        <taxon>Bacteria</taxon>
        <taxon>Pseudomonadati</taxon>
        <taxon>Bacteroidota</taxon>
        <taxon>Chitinophagia</taxon>
        <taxon>Chitinophagales</taxon>
        <taxon>Chitinophagaceae</taxon>
        <taxon>Chitinophaga</taxon>
    </lineage>
</organism>
<dbReference type="AlphaFoldDB" id="A0A6B9ZDI8"/>
<evidence type="ECO:0008006" key="3">
    <source>
        <dbReference type="Google" id="ProtNLM"/>
    </source>
</evidence>
<gene>
    <name evidence="1" type="ORF">GWR21_12745</name>
</gene>
<name>A0A6B9ZDI8_9BACT</name>
<dbReference type="PROSITE" id="PS51257">
    <property type="entry name" value="PROKAR_LIPOPROTEIN"/>
    <property type="match status" value="1"/>
</dbReference>
<evidence type="ECO:0000313" key="1">
    <source>
        <dbReference type="EMBL" id="QHS60430.1"/>
    </source>
</evidence>
<dbReference type="KEGG" id="chih:GWR21_12745"/>
<reference evidence="1 2" key="1">
    <citation type="submission" date="2020-01" db="EMBL/GenBank/DDBJ databases">
        <title>Complete genome sequence of Chitinophaga sp. H33E-04 isolated from quinoa roots.</title>
        <authorList>
            <person name="Weon H.-Y."/>
            <person name="Lee S.A."/>
        </authorList>
    </citation>
    <scope>NUCLEOTIDE SEQUENCE [LARGE SCALE GENOMIC DNA]</scope>
    <source>
        <strain evidence="1 2">H33E-04</strain>
    </source>
</reference>
<sequence length="230" mass="26289">MKNIYLLGALSLLACNDTHKQELATKYPALKYIDYDFKYINKERAIDLSADAQAAGAISGIDYKDSLRQVLTLELKDADEAKLAFQALTYTWRRLSYHLWLSEEATKAFAAKHNIFHPLQFKYYLLENSTTNEDIIAFKNELKAKLFAATNNNKVMSLDNNALLDFAMLNSEERKEDEILYNFKTSRKMKNQDASDLVCQEYLNSLTDDNGKINKKGCGKTDCCMLACKK</sequence>
<accession>A0A6B9ZDI8</accession>
<protein>
    <recommendedName>
        <fullName evidence="3">Lipoprotein</fullName>
    </recommendedName>
</protein>
<dbReference type="Proteomes" id="UP000476411">
    <property type="component" value="Chromosome"/>
</dbReference>
<proteinExistence type="predicted"/>
<dbReference type="RefSeq" id="WP_162332121.1">
    <property type="nucleotide sequence ID" value="NZ_CP048113.1"/>
</dbReference>
<dbReference type="EMBL" id="CP048113">
    <property type="protein sequence ID" value="QHS60430.1"/>
    <property type="molecule type" value="Genomic_DNA"/>
</dbReference>